<evidence type="ECO:0000313" key="3">
    <source>
        <dbReference type="EMBL" id="SHO44818.1"/>
    </source>
</evidence>
<feature type="domain" description="Malonyl-CoA decarboxylase C-terminal" evidence="1">
    <location>
        <begin position="181"/>
        <end position="437"/>
    </location>
</feature>
<dbReference type="Gene3D" id="3.40.630.150">
    <property type="entry name" value="Malonyl-CoA decarboxylase, catalytic domain"/>
    <property type="match status" value="1"/>
</dbReference>
<dbReference type="GO" id="GO:0006633">
    <property type="term" value="P:fatty acid biosynthetic process"/>
    <property type="evidence" value="ECO:0007669"/>
    <property type="project" value="InterPro"/>
</dbReference>
<evidence type="ECO:0000259" key="1">
    <source>
        <dbReference type="Pfam" id="PF05292"/>
    </source>
</evidence>
<gene>
    <name evidence="3" type="ORF">SAMN02745220_00888</name>
</gene>
<protein>
    <submittedName>
        <fullName evidence="3">Malonyl-CoA decarboxylase</fullName>
    </submittedName>
</protein>
<dbReference type="PANTHER" id="PTHR28641">
    <property type="match status" value="1"/>
</dbReference>
<dbReference type="InterPro" id="IPR042303">
    <property type="entry name" value="Malonyl_CoA_deC_C_sf"/>
</dbReference>
<dbReference type="GO" id="GO:0050080">
    <property type="term" value="F:malonyl-CoA decarboxylase activity"/>
    <property type="evidence" value="ECO:0007669"/>
    <property type="project" value="InterPro"/>
</dbReference>
<proteinExistence type="predicted"/>
<reference evidence="3 4" key="1">
    <citation type="submission" date="2016-12" db="EMBL/GenBank/DDBJ databases">
        <authorList>
            <person name="Song W.-J."/>
            <person name="Kurnit D.M."/>
        </authorList>
    </citation>
    <scope>NUCLEOTIDE SEQUENCE [LARGE SCALE GENOMIC DNA]</scope>
    <source>
        <strain evidence="3 4">DSM 18488</strain>
    </source>
</reference>
<dbReference type="PANTHER" id="PTHR28641:SF1">
    <property type="entry name" value="MALONYL-COA DECARBOXYLASE, MITOCHONDRIAL"/>
    <property type="match status" value="1"/>
</dbReference>
<evidence type="ECO:0000259" key="2">
    <source>
        <dbReference type="Pfam" id="PF17408"/>
    </source>
</evidence>
<name>A0A1M7Y017_9BACT</name>
<dbReference type="InterPro" id="IPR035372">
    <property type="entry name" value="MCD_N"/>
</dbReference>
<dbReference type="STRING" id="1121416.SAMN02745220_00888"/>
<dbReference type="RefSeq" id="WP_073612237.1">
    <property type="nucleotide sequence ID" value="NZ_FRFE01000003.1"/>
</dbReference>
<dbReference type="InterPro" id="IPR038917">
    <property type="entry name" value="Malonyl_CoA_deC"/>
</dbReference>
<dbReference type="EMBL" id="FRFE01000003">
    <property type="protein sequence ID" value="SHO44818.1"/>
    <property type="molecule type" value="Genomic_DNA"/>
</dbReference>
<accession>A0A1M7Y017</accession>
<feature type="domain" description="Malonyl-CoA decarboxylase N-terminal" evidence="2">
    <location>
        <begin position="91"/>
        <end position="178"/>
    </location>
</feature>
<dbReference type="Proteomes" id="UP000184603">
    <property type="component" value="Unassembled WGS sequence"/>
</dbReference>
<dbReference type="AlphaFoldDB" id="A0A1M7Y017"/>
<sequence length="466" mass="52351">MYAAEEPFWGKTLRLIRDIWVSGDAEELKDKVRPNLPDSDLSRLRAAINACLEGRGGEVSARARAAQLGRAYLVLDPEGRQRFLELLVKEYDVDDAAVDTAIEKRNAALESDELYTANLELRDLLEPPRARLLRQFNELKEGVKFLVDLRAELLSMVKENPSLRPLDKDVLRLLVSWFDIGFLDLQRITWSTSAAILEKLIEYESVHAISSWKDLKNRLRDDRRCFAFFHPRMPDEPLIFVEVALVNGISGNVGELLDVDAPVGDPEKADTAIFYSISNCQRGLAGVSFGNFLIKRVVADLVAKLPNLKTFSTLSPIPGFMQWLTTTTEPLGLSKNEQELWDTVAAAENPREYMKELIAGDTEENGQVVEAALLKEILMKLCARYLVESKKGSQALDRVAHFHLSNGAQIERINWGGDLTEHGIYQSGGIMVNYLYKLSQIEKNHELYTGSGEITISSSVKKLLKS</sequence>
<dbReference type="InterPro" id="IPR007956">
    <property type="entry name" value="Malonyl_CoA_deC_C"/>
</dbReference>
<dbReference type="Gene3D" id="1.20.140.90">
    <property type="entry name" value="Malonyl-CoA decarboxylase, oligemerization domain"/>
    <property type="match status" value="1"/>
</dbReference>
<evidence type="ECO:0000313" key="4">
    <source>
        <dbReference type="Proteomes" id="UP000184603"/>
    </source>
</evidence>
<dbReference type="Pfam" id="PF05292">
    <property type="entry name" value="MCD"/>
    <property type="match status" value="1"/>
</dbReference>
<dbReference type="Pfam" id="PF17408">
    <property type="entry name" value="MCD_N"/>
    <property type="match status" value="1"/>
</dbReference>
<organism evidence="3 4">
    <name type="scientific">Desulfopila aestuarii DSM 18488</name>
    <dbReference type="NCBI Taxonomy" id="1121416"/>
    <lineage>
        <taxon>Bacteria</taxon>
        <taxon>Pseudomonadati</taxon>
        <taxon>Thermodesulfobacteriota</taxon>
        <taxon>Desulfobulbia</taxon>
        <taxon>Desulfobulbales</taxon>
        <taxon>Desulfocapsaceae</taxon>
        <taxon>Desulfopila</taxon>
    </lineage>
</organism>
<keyword evidence="4" id="KW-1185">Reference proteome</keyword>
<dbReference type="InterPro" id="IPR038351">
    <property type="entry name" value="MCD_N_sf"/>
</dbReference>